<organism evidence="3 4">
    <name type="scientific">Streptomyces filamentosus NRRL 15998</name>
    <dbReference type="NCBI Taxonomy" id="457431"/>
    <lineage>
        <taxon>Bacteria</taxon>
        <taxon>Bacillati</taxon>
        <taxon>Actinomycetota</taxon>
        <taxon>Actinomycetes</taxon>
        <taxon>Kitasatosporales</taxon>
        <taxon>Streptomycetaceae</taxon>
        <taxon>Streptomyces</taxon>
    </lineage>
</organism>
<dbReference type="Pfam" id="PF19054">
    <property type="entry name" value="DUF5753"/>
    <property type="match status" value="1"/>
</dbReference>
<protein>
    <submittedName>
        <fullName evidence="3">Helix-turn-helix domain-containing protein</fullName>
    </submittedName>
</protein>
<evidence type="ECO:0000259" key="2">
    <source>
        <dbReference type="Pfam" id="PF19054"/>
    </source>
</evidence>
<dbReference type="Pfam" id="PF13560">
    <property type="entry name" value="HTH_31"/>
    <property type="match status" value="1"/>
</dbReference>
<name>D6AC21_STRFL</name>
<gene>
    <name evidence="3" type="ORF">SSGG_01810</name>
</gene>
<feature type="compositionally biased region" description="Basic residues" evidence="1">
    <location>
        <begin position="231"/>
        <end position="245"/>
    </location>
</feature>
<feature type="compositionally biased region" description="Low complexity" evidence="1">
    <location>
        <begin position="246"/>
        <end position="256"/>
    </location>
</feature>
<evidence type="ECO:0000313" key="3">
    <source>
        <dbReference type="EMBL" id="EFE74444.2"/>
    </source>
</evidence>
<feature type="domain" description="DUF5753" evidence="2">
    <location>
        <begin position="77"/>
        <end position="205"/>
    </location>
</feature>
<dbReference type="InterPro" id="IPR043917">
    <property type="entry name" value="DUF5753"/>
</dbReference>
<evidence type="ECO:0000256" key="1">
    <source>
        <dbReference type="SAM" id="MobiDB-lite"/>
    </source>
</evidence>
<dbReference type="Proteomes" id="UP000003986">
    <property type="component" value="Unassembled WGS sequence"/>
</dbReference>
<accession>D6AC21</accession>
<proteinExistence type="predicted"/>
<reference evidence="4" key="1">
    <citation type="submission" date="2008-10" db="EMBL/GenBank/DDBJ databases">
        <authorList>
            <person name="Molnar K."/>
        </authorList>
    </citation>
    <scope>NUCLEOTIDE SEQUENCE [LARGE SCALE GENOMIC DNA]</scope>
    <source>
        <strain evidence="4">NRRL 15998</strain>
    </source>
</reference>
<dbReference type="EMBL" id="DS999644">
    <property type="protein sequence ID" value="EFE74444.2"/>
    <property type="molecule type" value="Genomic_DNA"/>
</dbReference>
<reference evidence="4" key="2">
    <citation type="submission" date="2008-12" db="EMBL/GenBank/DDBJ databases">
        <title>Annotation of Streptomyces roseosporus strain NRRL 15998.</title>
        <authorList>
            <consortium name="The Broad Institute Genome Sequencing Platform"/>
            <consortium name="Broad Institute Microbial Sequencing Center"/>
            <person name="Fischbach M."/>
            <person name="Ward D."/>
            <person name="Young S."/>
            <person name="Kodira C.D."/>
            <person name="Zeng Q."/>
            <person name="Koehrsen M."/>
            <person name="Godfrey P."/>
            <person name="Alvarado L."/>
            <person name="Berlin A.M."/>
            <person name="Borenstein D."/>
            <person name="Chen Z."/>
            <person name="Engels R."/>
            <person name="Freedman E."/>
            <person name="Gellesch M."/>
            <person name="Goldberg J."/>
            <person name="Griggs A."/>
            <person name="Gujja S."/>
            <person name="Heiman D.I."/>
            <person name="Hepburn T.A."/>
            <person name="Howarth C."/>
            <person name="Jen D."/>
            <person name="Larson L."/>
            <person name="Lewis B."/>
            <person name="Mehta T."/>
            <person name="Park D."/>
            <person name="Pearson M."/>
            <person name="Roberts A."/>
            <person name="Saif S."/>
            <person name="Shea T.D."/>
            <person name="Shenoy N."/>
            <person name="Sisk P."/>
            <person name="Stolte C."/>
            <person name="Sykes S.N."/>
            <person name="Walk T."/>
            <person name="White J."/>
            <person name="Yandava C."/>
            <person name="Straight P."/>
            <person name="Clardy J."/>
            <person name="Hung D."/>
            <person name="Kolter R."/>
            <person name="Mekalanos J."/>
            <person name="Walker S."/>
            <person name="Walsh C.T."/>
            <person name="Wieland B.L.C."/>
            <person name="Ilzarbe M."/>
            <person name="Galagan J."/>
            <person name="Nusbaum C."/>
            <person name="Birren B."/>
        </authorList>
    </citation>
    <scope>NUCLEOTIDE SEQUENCE [LARGE SCALE GENOMIC DNA]</scope>
    <source>
        <strain evidence="4">NRRL 15998</strain>
    </source>
</reference>
<evidence type="ECO:0000313" key="4">
    <source>
        <dbReference type="Proteomes" id="UP000003986"/>
    </source>
</evidence>
<sequence>MDQEHAAEAVACSTAKISRIESGTVSARVGDVRMLLDLYEVEDVDERRLLEKLARDSNKRGWWMDFDAGQPVREILGDFLSLESDATYIRTWQPVLIPGFLQTPEYTRALTDAGPDVISEEAADMVVKVRQERRRVFEEAGARFAAVIWEPAITGPMPSPAVHRAQLAHLNRMAKQPNMTIQVLPHTEWAAARVSPAFVGLSYGQGGGSGEASAGCHGVQEVQRLPGRAAGVRRGRPHRRRRPGRPRQQGPGCRAPVLRPRPLGRVHRRGEGRHFRWLRVWSPRNELHLPAACCIGRVGRVRHAERPGLAAGATGGLSSLDAARVPAGRLADRFRRLGTFAARAAIPVP</sequence>
<dbReference type="AlphaFoldDB" id="D6AC21"/>
<feature type="region of interest" description="Disordered" evidence="1">
    <location>
        <begin position="228"/>
        <end position="260"/>
    </location>
</feature>